<reference evidence="2" key="1">
    <citation type="submission" date="2015-04" db="EMBL/GenBank/DDBJ databases">
        <title>The genome sequence of the plant pathogenic Rhizarian Plasmodiophora brassicae reveals insights in its biotrophic life cycle and the origin of chitin synthesis.</title>
        <authorList>
            <person name="Schwelm A."/>
            <person name="Fogelqvist J."/>
            <person name="Knaust A."/>
            <person name="Julke S."/>
            <person name="Lilja T."/>
            <person name="Dhandapani V."/>
            <person name="Bonilla-Rosso G."/>
            <person name="Karlsson M."/>
            <person name="Shevchenko A."/>
            <person name="Choi S.R."/>
            <person name="Kim H.G."/>
            <person name="Park J.Y."/>
            <person name="Lim Y.P."/>
            <person name="Ludwig-Muller J."/>
            <person name="Dixelius C."/>
        </authorList>
    </citation>
    <scope>NUCLEOTIDE SEQUENCE</scope>
    <source>
        <tissue evidence="2">Potato root galls</tissue>
    </source>
</reference>
<feature type="compositionally biased region" description="Polar residues" evidence="1">
    <location>
        <begin position="10"/>
        <end position="29"/>
    </location>
</feature>
<organism evidence="2">
    <name type="scientific">Spongospora subterranea</name>
    <dbReference type="NCBI Taxonomy" id="70186"/>
    <lineage>
        <taxon>Eukaryota</taxon>
        <taxon>Sar</taxon>
        <taxon>Rhizaria</taxon>
        <taxon>Endomyxa</taxon>
        <taxon>Phytomyxea</taxon>
        <taxon>Plasmodiophorida</taxon>
        <taxon>Plasmodiophoridae</taxon>
        <taxon>Spongospora</taxon>
    </lineage>
</organism>
<dbReference type="EMBL" id="HACM01010804">
    <property type="protein sequence ID" value="CRZ11246.1"/>
    <property type="molecule type" value="Transcribed_RNA"/>
</dbReference>
<feature type="region of interest" description="Disordered" evidence="1">
    <location>
        <begin position="1"/>
        <end position="30"/>
    </location>
</feature>
<protein>
    <submittedName>
        <fullName evidence="2">Uncharacterized protein</fullName>
    </submittedName>
</protein>
<evidence type="ECO:0000313" key="2">
    <source>
        <dbReference type="EMBL" id="CRZ11246.1"/>
    </source>
</evidence>
<feature type="compositionally biased region" description="Polar residues" evidence="1">
    <location>
        <begin position="75"/>
        <end position="86"/>
    </location>
</feature>
<evidence type="ECO:0000256" key="1">
    <source>
        <dbReference type="SAM" id="MobiDB-lite"/>
    </source>
</evidence>
<dbReference type="AlphaFoldDB" id="A0A0H5RBU7"/>
<feature type="compositionally biased region" description="Polar residues" evidence="1">
    <location>
        <begin position="53"/>
        <end position="67"/>
    </location>
</feature>
<feature type="region of interest" description="Disordered" evidence="1">
    <location>
        <begin position="48"/>
        <end position="94"/>
    </location>
</feature>
<accession>A0A0H5RBU7</accession>
<name>A0A0H5RBU7_9EUKA</name>
<proteinExistence type="predicted"/>
<sequence>MPKPKKRSNKTATSPINEHSANAHVNQRNARPLIPFFLPGSVHENTELLIPSPLQSPAQGRKSGSNSAEHDRSRWATSSVYLSPSPESIPLPNFVTTNNVLPRRLEFNRRDQVHNTDGDVEDFVVKEVSHFLLQTMLK</sequence>